<keyword evidence="2" id="KW-1185">Reference proteome</keyword>
<proteinExistence type="predicted"/>
<gene>
    <name evidence="1" type="ORF">EJ08DRAFT_691913</name>
</gene>
<protein>
    <submittedName>
        <fullName evidence="1">Uncharacterized protein</fullName>
    </submittedName>
</protein>
<organism evidence="1 2">
    <name type="scientific">Tothia fuscella</name>
    <dbReference type="NCBI Taxonomy" id="1048955"/>
    <lineage>
        <taxon>Eukaryota</taxon>
        <taxon>Fungi</taxon>
        <taxon>Dikarya</taxon>
        <taxon>Ascomycota</taxon>
        <taxon>Pezizomycotina</taxon>
        <taxon>Dothideomycetes</taxon>
        <taxon>Pleosporomycetidae</taxon>
        <taxon>Venturiales</taxon>
        <taxon>Cylindrosympodiaceae</taxon>
        <taxon>Tothia</taxon>
    </lineage>
</organism>
<dbReference type="InterPro" id="IPR024079">
    <property type="entry name" value="MetalloPept_cat_dom_sf"/>
</dbReference>
<dbReference type="AlphaFoldDB" id="A0A9P4P2B8"/>
<dbReference type="EMBL" id="MU007011">
    <property type="protein sequence ID" value="KAF2436020.1"/>
    <property type="molecule type" value="Genomic_DNA"/>
</dbReference>
<evidence type="ECO:0000313" key="1">
    <source>
        <dbReference type="EMBL" id="KAF2436020.1"/>
    </source>
</evidence>
<accession>A0A9P4P2B8</accession>
<dbReference type="Proteomes" id="UP000800235">
    <property type="component" value="Unassembled WGS sequence"/>
</dbReference>
<dbReference type="GO" id="GO:0008237">
    <property type="term" value="F:metallopeptidase activity"/>
    <property type="evidence" value="ECO:0007669"/>
    <property type="project" value="InterPro"/>
</dbReference>
<name>A0A9P4P2B8_9PEZI</name>
<evidence type="ECO:0000313" key="2">
    <source>
        <dbReference type="Proteomes" id="UP000800235"/>
    </source>
</evidence>
<dbReference type="SUPFAM" id="SSF55486">
    <property type="entry name" value="Metalloproteases ('zincins'), catalytic domain"/>
    <property type="match status" value="1"/>
</dbReference>
<sequence length="386" mass="43437">MNKTRTFKLDIALHFISRKLLLALTFQLTSKLIISRSIAETDAHAVVDEILALLEDGCSTCILTAIVSALEDEEVSSARNFKNKSLFYGRRKTDLFVGFQTPKDRKDPTGVEQAESAPVTDFDYLVKKMLSIMQQWTNDGRAQGFGAALRIKKADGFPARGPTPDITVEIRNRFLKGLNQKPAKQEWHSLLGSPSADPKNVPSIIMDFGEYTQATFESKKLADVKKVEFFTSQVPHEFGHALGFIHKHFHKTFQEKYFKGKLDPATRKVLIARLKQNSVYKDSGRSYFGSDVFDMPRDKNKVSLPPMIDRAWVLTTDAPDLDSVMMYPFGYVNDEVTGKKTDLILADKGVEGLEVKRFTTLSRSDLMGAAWAYYDAGNRKWAKPSA</sequence>
<reference evidence="1" key="1">
    <citation type="journal article" date="2020" name="Stud. Mycol.">
        <title>101 Dothideomycetes genomes: a test case for predicting lifestyles and emergence of pathogens.</title>
        <authorList>
            <person name="Haridas S."/>
            <person name="Albert R."/>
            <person name="Binder M."/>
            <person name="Bloem J."/>
            <person name="Labutti K."/>
            <person name="Salamov A."/>
            <person name="Andreopoulos B."/>
            <person name="Baker S."/>
            <person name="Barry K."/>
            <person name="Bills G."/>
            <person name="Bluhm B."/>
            <person name="Cannon C."/>
            <person name="Castanera R."/>
            <person name="Culley D."/>
            <person name="Daum C."/>
            <person name="Ezra D."/>
            <person name="Gonzalez J."/>
            <person name="Henrissat B."/>
            <person name="Kuo A."/>
            <person name="Liang C."/>
            <person name="Lipzen A."/>
            <person name="Lutzoni F."/>
            <person name="Magnuson J."/>
            <person name="Mondo S."/>
            <person name="Nolan M."/>
            <person name="Ohm R."/>
            <person name="Pangilinan J."/>
            <person name="Park H.-J."/>
            <person name="Ramirez L."/>
            <person name="Alfaro M."/>
            <person name="Sun H."/>
            <person name="Tritt A."/>
            <person name="Yoshinaga Y."/>
            <person name="Zwiers L.-H."/>
            <person name="Turgeon B."/>
            <person name="Goodwin S."/>
            <person name="Spatafora J."/>
            <person name="Crous P."/>
            <person name="Grigoriev I."/>
        </authorList>
    </citation>
    <scope>NUCLEOTIDE SEQUENCE</scope>
    <source>
        <strain evidence="1">CBS 130266</strain>
    </source>
</reference>
<dbReference type="Gene3D" id="3.40.390.10">
    <property type="entry name" value="Collagenase (Catalytic Domain)"/>
    <property type="match status" value="1"/>
</dbReference>
<comment type="caution">
    <text evidence="1">The sequence shown here is derived from an EMBL/GenBank/DDBJ whole genome shotgun (WGS) entry which is preliminary data.</text>
</comment>